<dbReference type="GO" id="GO:0016020">
    <property type="term" value="C:membrane"/>
    <property type="evidence" value="ECO:0007669"/>
    <property type="project" value="UniProtKB-SubCell"/>
</dbReference>
<keyword evidence="12" id="KW-0472">Membrane</keyword>
<proteinExistence type="inferred from homology"/>
<dbReference type="GO" id="GO:0005739">
    <property type="term" value="C:mitochondrion"/>
    <property type="evidence" value="ECO:0007669"/>
    <property type="project" value="TreeGrafter"/>
</dbReference>
<evidence type="ECO:0000256" key="10">
    <source>
        <dbReference type="ARBA" id="ARBA00023002"/>
    </source>
</evidence>
<feature type="compositionally biased region" description="Low complexity" evidence="13">
    <location>
        <begin position="349"/>
        <end position="367"/>
    </location>
</feature>
<comment type="similarity">
    <text evidence="3">Belongs to the alternative oxidase family.</text>
</comment>
<evidence type="ECO:0000256" key="8">
    <source>
        <dbReference type="ARBA" id="ARBA00022982"/>
    </source>
</evidence>
<evidence type="ECO:0000256" key="2">
    <source>
        <dbReference type="ARBA" id="ARBA00004370"/>
    </source>
</evidence>
<dbReference type="InterPro" id="IPR002680">
    <property type="entry name" value="AOX"/>
</dbReference>
<keyword evidence="8" id="KW-0249">Electron transport</keyword>
<keyword evidence="16" id="KW-1185">Reference proteome</keyword>
<evidence type="ECO:0000313" key="16">
    <source>
        <dbReference type="Proteomes" id="UP000095751"/>
    </source>
</evidence>
<keyword evidence="14" id="KW-0732">Signal</keyword>
<dbReference type="PANTHER" id="PTHR31803:SF10">
    <property type="entry name" value="UBIQUINOL OXIDASE 4, CHLOROPLASTIC_CHROMOPLASTIC"/>
    <property type="match status" value="1"/>
</dbReference>
<evidence type="ECO:0000256" key="12">
    <source>
        <dbReference type="ARBA" id="ARBA00023136"/>
    </source>
</evidence>
<dbReference type="GO" id="GO:0046872">
    <property type="term" value="F:metal ion binding"/>
    <property type="evidence" value="ECO:0007669"/>
    <property type="project" value="UniProtKB-KW"/>
</dbReference>
<dbReference type="KEGG" id="fcy:FRACYDRAFT_246693"/>
<dbReference type="InterPro" id="IPR038659">
    <property type="entry name" value="AOX_sf"/>
</dbReference>
<gene>
    <name evidence="15" type="primary">PTOX1</name>
    <name evidence="15" type="ORF">FRACYDRAFT_246693</name>
</gene>
<keyword evidence="5" id="KW-0679">Respiratory chain</keyword>
<dbReference type="GO" id="GO:0009916">
    <property type="term" value="F:alternative oxidase activity"/>
    <property type="evidence" value="ECO:0007669"/>
    <property type="project" value="InterPro"/>
</dbReference>
<evidence type="ECO:0000256" key="9">
    <source>
        <dbReference type="ARBA" id="ARBA00022989"/>
    </source>
</evidence>
<reference evidence="15 16" key="1">
    <citation type="submission" date="2016-09" db="EMBL/GenBank/DDBJ databases">
        <title>Extensive genetic diversity and differential bi-allelic expression allows diatom success in the polar Southern Ocean.</title>
        <authorList>
            <consortium name="DOE Joint Genome Institute"/>
            <person name="Mock T."/>
            <person name="Otillar R.P."/>
            <person name="Strauss J."/>
            <person name="Dupont C."/>
            <person name="Frickenhaus S."/>
            <person name="Maumus F."/>
            <person name="Mcmullan M."/>
            <person name="Sanges R."/>
            <person name="Schmutz J."/>
            <person name="Toseland A."/>
            <person name="Valas R."/>
            <person name="Veluchamy A."/>
            <person name="Ward B.J."/>
            <person name="Allen A."/>
            <person name="Barry K."/>
            <person name="Falciatore A."/>
            <person name="Ferrante M."/>
            <person name="Fortunato A.E."/>
            <person name="Gloeckner G."/>
            <person name="Gruber A."/>
            <person name="Hipkin R."/>
            <person name="Janech M."/>
            <person name="Kroth P."/>
            <person name="Leese F."/>
            <person name="Lindquist E."/>
            <person name="Lyon B.R."/>
            <person name="Martin J."/>
            <person name="Mayer C."/>
            <person name="Parker M."/>
            <person name="Quesneville H."/>
            <person name="Raymond J."/>
            <person name="Uhlig C."/>
            <person name="Valentin K.U."/>
            <person name="Worden A.Z."/>
            <person name="Armbrust E.V."/>
            <person name="Bowler C."/>
            <person name="Green B."/>
            <person name="Moulton V."/>
            <person name="Van Oosterhout C."/>
            <person name="Grigoriev I."/>
        </authorList>
    </citation>
    <scope>NUCLEOTIDE SEQUENCE [LARGE SCALE GENOMIC DNA]</scope>
    <source>
        <strain evidence="15 16">CCMP1102</strain>
    </source>
</reference>
<feature type="region of interest" description="Disordered" evidence="13">
    <location>
        <begin position="347"/>
        <end position="367"/>
    </location>
</feature>
<dbReference type="Pfam" id="PF01786">
    <property type="entry name" value="AOX"/>
    <property type="match status" value="1"/>
</dbReference>
<protein>
    <submittedName>
        <fullName evidence="15">Plastid terminal oxidase-like protein</fullName>
    </submittedName>
</protein>
<keyword evidence="4" id="KW-0813">Transport</keyword>
<keyword evidence="10" id="KW-0560">Oxidoreductase</keyword>
<dbReference type="EMBL" id="KV784370">
    <property type="protein sequence ID" value="OEU10955.1"/>
    <property type="molecule type" value="Genomic_DNA"/>
</dbReference>
<evidence type="ECO:0000256" key="7">
    <source>
        <dbReference type="ARBA" id="ARBA00022723"/>
    </source>
</evidence>
<evidence type="ECO:0000256" key="11">
    <source>
        <dbReference type="ARBA" id="ARBA00023004"/>
    </source>
</evidence>
<evidence type="ECO:0000256" key="3">
    <source>
        <dbReference type="ARBA" id="ARBA00008388"/>
    </source>
</evidence>
<keyword evidence="6" id="KW-0812">Transmembrane</keyword>
<keyword evidence="9" id="KW-1133">Transmembrane helix</keyword>
<dbReference type="Proteomes" id="UP000095751">
    <property type="component" value="Unassembled WGS sequence"/>
</dbReference>
<evidence type="ECO:0000256" key="13">
    <source>
        <dbReference type="SAM" id="MobiDB-lite"/>
    </source>
</evidence>
<feature type="chain" id="PRO_5009192403" evidence="14">
    <location>
        <begin position="21"/>
        <end position="367"/>
    </location>
</feature>
<evidence type="ECO:0000256" key="14">
    <source>
        <dbReference type="SAM" id="SignalP"/>
    </source>
</evidence>
<feature type="signal peptide" evidence="14">
    <location>
        <begin position="1"/>
        <end position="20"/>
    </location>
</feature>
<evidence type="ECO:0000256" key="5">
    <source>
        <dbReference type="ARBA" id="ARBA00022660"/>
    </source>
</evidence>
<dbReference type="OrthoDB" id="4493at2759"/>
<dbReference type="GO" id="GO:0010230">
    <property type="term" value="P:alternative respiration"/>
    <property type="evidence" value="ECO:0007669"/>
    <property type="project" value="TreeGrafter"/>
</dbReference>
<name>A0A1E7EYS3_9STRA</name>
<accession>A0A1E7EYS3</accession>
<dbReference type="AlphaFoldDB" id="A0A1E7EYS3"/>
<comment type="cofactor">
    <cofactor evidence="1">
        <name>Fe cation</name>
        <dbReference type="ChEBI" id="CHEBI:24875"/>
    </cofactor>
</comment>
<keyword evidence="11" id="KW-0408">Iron</keyword>
<evidence type="ECO:0000256" key="4">
    <source>
        <dbReference type="ARBA" id="ARBA00022448"/>
    </source>
</evidence>
<evidence type="ECO:0000313" key="15">
    <source>
        <dbReference type="EMBL" id="OEU10955.1"/>
    </source>
</evidence>
<dbReference type="InParanoid" id="A0A1E7EYS3"/>
<keyword evidence="7" id="KW-0479">Metal-binding</keyword>
<dbReference type="Gene3D" id="1.20.1260.140">
    <property type="entry name" value="Alternative oxidase"/>
    <property type="match status" value="1"/>
</dbReference>
<comment type="subcellular location">
    <subcellularLocation>
        <location evidence="2">Membrane</location>
    </subcellularLocation>
</comment>
<evidence type="ECO:0000256" key="1">
    <source>
        <dbReference type="ARBA" id="ARBA00001962"/>
    </source>
</evidence>
<sequence>MRSFVISFFALYAATITVESFQPSRVSSSSLLRLHASSSFSEDKEEKSAPFFAAAESSTTTTTTIPFPSSTSNGAVTPDIAINNNDSSDSVSALQVQVVPPAKTMDEGIYGFNKAVIDTVYDIICFLYPVKGTERDYARFYVLETVARVPYFAYLSVMHLRETFGERYPKMSDRMRTHYAEADNELHHLLIMESLGGNSNIIDRTLAQTMAFGYYWYVIVIYTFNESAAYHLSELIEDHAYNTYSKFTEEYEERLKLEPVPDVARKYYELDNPFLFDLFCTVKNKSDSDDSSSSIDGIGNNYSSRRPQLTSLYDVFINIRDDEKEHWKTLCNLVQYDDMNAVDATEVQSTTPSAPPAAAVATATATD</sequence>
<evidence type="ECO:0000256" key="6">
    <source>
        <dbReference type="ARBA" id="ARBA00022692"/>
    </source>
</evidence>
<dbReference type="PANTHER" id="PTHR31803">
    <property type="entry name" value="ALTERNATIVE OXIDASE"/>
    <property type="match status" value="1"/>
</dbReference>
<organism evidence="15 16">
    <name type="scientific">Fragilariopsis cylindrus CCMP1102</name>
    <dbReference type="NCBI Taxonomy" id="635003"/>
    <lineage>
        <taxon>Eukaryota</taxon>
        <taxon>Sar</taxon>
        <taxon>Stramenopiles</taxon>
        <taxon>Ochrophyta</taxon>
        <taxon>Bacillariophyta</taxon>
        <taxon>Bacillariophyceae</taxon>
        <taxon>Bacillariophycidae</taxon>
        <taxon>Bacillariales</taxon>
        <taxon>Bacillariaceae</taxon>
        <taxon>Fragilariopsis</taxon>
    </lineage>
</organism>